<keyword evidence="2" id="KW-1185">Reference proteome</keyword>
<accession>A0A2S7L180</accession>
<dbReference type="InterPro" id="IPR029069">
    <property type="entry name" value="HotDog_dom_sf"/>
</dbReference>
<dbReference type="InterPro" id="IPR027961">
    <property type="entry name" value="DUF4442"/>
</dbReference>
<organism evidence="1 2">
    <name type="scientific">Polaribacter filamentus</name>
    <dbReference type="NCBI Taxonomy" id="53483"/>
    <lineage>
        <taxon>Bacteria</taxon>
        <taxon>Pseudomonadati</taxon>
        <taxon>Bacteroidota</taxon>
        <taxon>Flavobacteriia</taxon>
        <taxon>Flavobacteriales</taxon>
        <taxon>Flavobacteriaceae</taxon>
    </lineage>
</organism>
<comment type="caution">
    <text evidence="1">The sequence shown here is derived from an EMBL/GenBank/DDBJ whole genome shotgun (WGS) entry which is preliminary data.</text>
</comment>
<dbReference type="RefSeq" id="WP_104810774.1">
    <property type="nucleotide sequence ID" value="NZ_MQUA01000013.1"/>
</dbReference>
<dbReference type="EMBL" id="MQUA01000013">
    <property type="protein sequence ID" value="PQB08586.1"/>
    <property type="molecule type" value="Genomic_DNA"/>
</dbReference>
<gene>
    <name evidence="1" type="ORF">BST83_03510</name>
</gene>
<evidence type="ECO:0000313" key="2">
    <source>
        <dbReference type="Proteomes" id="UP000239522"/>
    </source>
</evidence>
<sequence>MKITTSKINTFMFFKLPLGWWSGMRVKSLTDTTAIVKITHKWINQNPFKSMFWAAQGMAAEMSTGVLVMQEIEHSKRKVSMLVTHQESDFFKKATGTVLFKCQGGSQIRKAIEVSVKTGEGQVITLISEGVNEDGVVVSNFKFQWSLKVKQ</sequence>
<dbReference type="OrthoDB" id="9153186at2"/>
<dbReference type="SUPFAM" id="SSF54637">
    <property type="entry name" value="Thioesterase/thiol ester dehydrase-isomerase"/>
    <property type="match status" value="1"/>
</dbReference>
<dbReference type="Proteomes" id="UP000239522">
    <property type="component" value="Unassembled WGS sequence"/>
</dbReference>
<proteinExistence type="predicted"/>
<reference evidence="1 2" key="1">
    <citation type="submission" date="2016-11" db="EMBL/GenBank/DDBJ databases">
        <title>Trade-off between light-utilization and light-protection in marine flavobacteria.</title>
        <authorList>
            <person name="Kumagai Y."/>
        </authorList>
    </citation>
    <scope>NUCLEOTIDE SEQUENCE [LARGE SCALE GENOMIC DNA]</scope>
    <source>
        <strain evidence="1 2">ATCC 700397</strain>
    </source>
</reference>
<name>A0A2S7L180_9FLAO</name>
<dbReference type="Pfam" id="PF14539">
    <property type="entry name" value="DUF4442"/>
    <property type="match status" value="1"/>
</dbReference>
<evidence type="ECO:0000313" key="1">
    <source>
        <dbReference type="EMBL" id="PQB08586.1"/>
    </source>
</evidence>
<protein>
    <submittedName>
        <fullName evidence="1">Thioesterase</fullName>
    </submittedName>
</protein>
<dbReference type="AlphaFoldDB" id="A0A2S7L180"/>
<dbReference type="Gene3D" id="3.10.129.10">
    <property type="entry name" value="Hotdog Thioesterase"/>
    <property type="match status" value="1"/>
</dbReference>